<dbReference type="RefSeq" id="WP_160178019.1">
    <property type="nucleotide sequence ID" value="NZ_CP047656.1"/>
</dbReference>
<keyword evidence="1 4" id="KW-0963">Cytoplasm</keyword>
<evidence type="ECO:0000313" key="8">
    <source>
        <dbReference type="Proteomes" id="UP000464524"/>
    </source>
</evidence>
<dbReference type="KEGG" id="pmes:FX988_00302"/>
<evidence type="ECO:0000256" key="1">
    <source>
        <dbReference type="ARBA" id="ARBA00022490"/>
    </source>
</evidence>
<dbReference type="EMBL" id="CP047656">
    <property type="protein sequence ID" value="QHJ10093.1"/>
    <property type="molecule type" value="Genomic_DNA"/>
</dbReference>
<dbReference type="InterPro" id="IPR017138">
    <property type="entry name" value="Asp_Glu_LeuTrfase"/>
</dbReference>
<dbReference type="Proteomes" id="UP000464524">
    <property type="component" value="Chromosome"/>
</dbReference>
<dbReference type="Pfam" id="PF04376">
    <property type="entry name" value="ATE_N"/>
    <property type="match status" value="1"/>
</dbReference>
<comment type="catalytic activity">
    <reaction evidence="4">
        <text>N-terminal L-glutamyl-[protein] + L-leucyl-tRNA(Leu) = N-terminal L-leucyl-L-glutamyl-[protein] + tRNA(Leu) + H(+)</text>
        <dbReference type="Rhea" id="RHEA:50412"/>
        <dbReference type="Rhea" id="RHEA-COMP:9613"/>
        <dbReference type="Rhea" id="RHEA-COMP:9622"/>
        <dbReference type="Rhea" id="RHEA-COMP:12664"/>
        <dbReference type="Rhea" id="RHEA-COMP:12668"/>
        <dbReference type="ChEBI" id="CHEBI:15378"/>
        <dbReference type="ChEBI" id="CHEBI:64721"/>
        <dbReference type="ChEBI" id="CHEBI:78442"/>
        <dbReference type="ChEBI" id="CHEBI:78494"/>
        <dbReference type="ChEBI" id="CHEBI:133041"/>
        <dbReference type="EC" id="2.3.2.29"/>
    </reaction>
</comment>
<dbReference type="PANTHER" id="PTHR21367:SF1">
    <property type="entry name" value="ARGINYL-TRNA--PROTEIN TRANSFERASE 1"/>
    <property type="match status" value="1"/>
</dbReference>
<dbReference type="GO" id="GO:0008914">
    <property type="term" value="F:leucyl-tRNA--protein transferase activity"/>
    <property type="evidence" value="ECO:0007669"/>
    <property type="project" value="UniProtKB-UniRule"/>
</dbReference>
<name>A0A857JDI8_9ALTE</name>
<keyword evidence="3 4" id="KW-0012">Acyltransferase</keyword>
<proteinExistence type="inferred from homology"/>
<feature type="domain" description="N-end rule aminoacyl transferase C-terminal" evidence="6">
    <location>
        <begin position="99"/>
        <end position="218"/>
    </location>
</feature>
<protein>
    <recommendedName>
        <fullName evidence="4">Aspartate/glutamate leucyltransferase</fullName>
        <ecNumber evidence="4">2.3.2.29</ecNumber>
    </recommendedName>
</protein>
<dbReference type="NCBIfam" id="NF002342">
    <property type="entry name" value="PRK01305.1-3"/>
    <property type="match status" value="1"/>
</dbReference>
<organism evidence="7 8">
    <name type="scientific">Paraglaciecola mesophila</name>
    <dbReference type="NCBI Taxonomy" id="197222"/>
    <lineage>
        <taxon>Bacteria</taxon>
        <taxon>Pseudomonadati</taxon>
        <taxon>Pseudomonadota</taxon>
        <taxon>Gammaproteobacteria</taxon>
        <taxon>Alteromonadales</taxon>
        <taxon>Alteromonadaceae</taxon>
        <taxon>Paraglaciecola</taxon>
    </lineage>
</organism>
<accession>A0A857JDI8</accession>
<comment type="subcellular location">
    <subcellularLocation>
        <location evidence="4">Cytoplasm</location>
    </subcellularLocation>
</comment>
<reference evidence="7 8" key="1">
    <citation type="submission" date="2019-12" db="EMBL/GenBank/DDBJ databases">
        <title>Genome sequencing and assembly of endphytes of Porphyra tenera.</title>
        <authorList>
            <person name="Park J.M."/>
            <person name="Shin R."/>
            <person name="Jo S.H."/>
        </authorList>
    </citation>
    <scope>NUCLEOTIDE SEQUENCE [LARGE SCALE GENOMIC DNA]</scope>
    <source>
        <strain evidence="7 8">GPM4</strain>
    </source>
</reference>
<comment type="similarity">
    <text evidence="4">Belongs to the R-transferase family. Bpt subfamily.</text>
</comment>
<feature type="domain" description="N-end aminoacyl transferase N-terminal" evidence="5">
    <location>
        <begin position="10"/>
        <end position="78"/>
    </location>
</feature>
<sequence>MKFGISQSFDCSYLSGEQETLLVYAEETGHSFHYEMLMAAGFRRSGSQLYRPHCAHCHACQAIRVPVSDFAPSKSQKRILKRNNDIKVVLSEENKPHYYGLYKQYINTRHQDGSMYPATPDQYASFADGGWLKPLFIELHLDGELVGIAVTDSLEKALSAVYTFFEPSLAHRSLGTFAVLQQIAIARRLSKAHLYLGYQIDNSQKMSYKRNFLPHERFIEQKWQLILKKDW</sequence>
<dbReference type="AlphaFoldDB" id="A0A857JDI8"/>
<dbReference type="NCBIfam" id="NF002346">
    <property type="entry name" value="PRK01305.2-3"/>
    <property type="match status" value="1"/>
</dbReference>
<evidence type="ECO:0000256" key="2">
    <source>
        <dbReference type="ARBA" id="ARBA00022679"/>
    </source>
</evidence>
<dbReference type="InterPro" id="IPR007471">
    <property type="entry name" value="N-end_Aminoacyl_Trfase_N"/>
</dbReference>
<dbReference type="HAMAP" id="MF_00689">
    <property type="entry name" value="Bpt"/>
    <property type="match status" value="1"/>
</dbReference>
<dbReference type="Pfam" id="PF04377">
    <property type="entry name" value="ATE_C"/>
    <property type="match status" value="1"/>
</dbReference>
<evidence type="ECO:0000313" key="7">
    <source>
        <dbReference type="EMBL" id="QHJ10093.1"/>
    </source>
</evidence>
<keyword evidence="8" id="KW-1185">Reference proteome</keyword>
<comment type="catalytic activity">
    <reaction evidence="4">
        <text>N-terminal L-aspartyl-[protein] + L-leucyl-tRNA(Leu) = N-terminal L-leucyl-L-aspartyl-[protein] + tRNA(Leu) + H(+)</text>
        <dbReference type="Rhea" id="RHEA:50420"/>
        <dbReference type="Rhea" id="RHEA-COMP:9613"/>
        <dbReference type="Rhea" id="RHEA-COMP:9622"/>
        <dbReference type="Rhea" id="RHEA-COMP:12669"/>
        <dbReference type="Rhea" id="RHEA-COMP:12674"/>
        <dbReference type="ChEBI" id="CHEBI:15378"/>
        <dbReference type="ChEBI" id="CHEBI:64720"/>
        <dbReference type="ChEBI" id="CHEBI:78442"/>
        <dbReference type="ChEBI" id="CHEBI:78494"/>
        <dbReference type="ChEBI" id="CHEBI:133042"/>
        <dbReference type="EC" id="2.3.2.29"/>
    </reaction>
</comment>
<dbReference type="SUPFAM" id="SSF55729">
    <property type="entry name" value="Acyl-CoA N-acyltransferases (Nat)"/>
    <property type="match status" value="1"/>
</dbReference>
<dbReference type="PIRSF" id="PIRSF037208">
    <property type="entry name" value="ATE_pro_prd"/>
    <property type="match status" value="1"/>
</dbReference>
<evidence type="ECO:0000259" key="6">
    <source>
        <dbReference type="Pfam" id="PF04377"/>
    </source>
</evidence>
<dbReference type="InterPro" id="IPR030700">
    <property type="entry name" value="N-end_Aminoacyl_Trfase"/>
</dbReference>
<dbReference type="PANTHER" id="PTHR21367">
    <property type="entry name" value="ARGININE-TRNA-PROTEIN TRANSFERASE 1"/>
    <property type="match status" value="1"/>
</dbReference>
<dbReference type="GO" id="GO:0071596">
    <property type="term" value="P:ubiquitin-dependent protein catabolic process via the N-end rule pathway"/>
    <property type="evidence" value="ECO:0007669"/>
    <property type="project" value="InterPro"/>
</dbReference>
<gene>
    <name evidence="4" type="primary">bpt</name>
    <name evidence="7" type="ORF">FX988_00302</name>
</gene>
<dbReference type="EC" id="2.3.2.29" evidence="4"/>
<dbReference type="NCBIfam" id="NF002341">
    <property type="entry name" value="PRK01305.1-1"/>
    <property type="match status" value="1"/>
</dbReference>
<dbReference type="GO" id="GO:0005737">
    <property type="term" value="C:cytoplasm"/>
    <property type="evidence" value="ECO:0007669"/>
    <property type="project" value="UniProtKB-SubCell"/>
</dbReference>
<dbReference type="NCBIfam" id="NF002345">
    <property type="entry name" value="PRK01305.2-2"/>
    <property type="match status" value="1"/>
</dbReference>
<dbReference type="InterPro" id="IPR016181">
    <property type="entry name" value="Acyl_CoA_acyltransferase"/>
</dbReference>
<dbReference type="GO" id="GO:0004057">
    <property type="term" value="F:arginyl-tRNA--protein transferase activity"/>
    <property type="evidence" value="ECO:0007669"/>
    <property type="project" value="InterPro"/>
</dbReference>
<keyword evidence="2 4" id="KW-0808">Transferase</keyword>
<evidence type="ECO:0000256" key="3">
    <source>
        <dbReference type="ARBA" id="ARBA00023315"/>
    </source>
</evidence>
<comment type="function">
    <text evidence="4">Functions in the N-end rule pathway of protein degradation where it conjugates Leu from its aminoacyl-tRNA to the N-termini of proteins containing an N-terminal aspartate or glutamate.</text>
</comment>
<dbReference type="OrthoDB" id="9782022at2"/>
<dbReference type="InterPro" id="IPR007472">
    <property type="entry name" value="N-end_Aminoacyl_Trfase_C"/>
</dbReference>
<evidence type="ECO:0000259" key="5">
    <source>
        <dbReference type="Pfam" id="PF04376"/>
    </source>
</evidence>
<evidence type="ECO:0000256" key="4">
    <source>
        <dbReference type="HAMAP-Rule" id="MF_00689"/>
    </source>
</evidence>